<evidence type="ECO:0000256" key="1">
    <source>
        <dbReference type="SAM" id="SignalP"/>
    </source>
</evidence>
<dbReference type="Proteomes" id="UP001597344">
    <property type="component" value="Unassembled WGS sequence"/>
</dbReference>
<comment type="caution">
    <text evidence="2">The sequence shown here is derived from an EMBL/GenBank/DDBJ whole genome shotgun (WGS) entry which is preliminary data.</text>
</comment>
<keyword evidence="3" id="KW-1185">Reference proteome</keyword>
<feature type="signal peptide" evidence="1">
    <location>
        <begin position="1"/>
        <end position="18"/>
    </location>
</feature>
<name>A0ABW5B0P6_9FLAO</name>
<gene>
    <name evidence="2" type="ORF">ACFSJT_13045</name>
</gene>
<evidence type="ECO:0008006" key="4">
    <source>
        <dbReference type="Google" id="ProtNLM"/>
    </source>
</evidence>
<dbReference type="RefSeq" id="WP_378320731.1">
    <property type="nucleotide sequence ID" value="NZ_JBHUHY010000015.1"/>
</dbReference>
<protein>
    <recommendedName>
        <fullName evidence="4">TolC family protein</fullName>
    </recommendedName>
</protein>
<accession>A0ABW5B0P6</accession>
<evidence type="ECO:0000313" key="2">
    <source>
        <dbReference type="EMBL" id="MFD2187721.1"/>
    </source>
</evidence>
<organism evidence="2 3">
    <name type="scientific">Aquimarina celericrescens</name>
    <dbReference type="NCBI Taxonomy" id="1964542"/>
    <lineage>
        <taxon>Bacteria</taxon>
        <taxon>Pseudomonadati</taxon>
        <taxon>Bacteroidota</taxon>
        <taxon>Flavobacteriia</taxon>
        <taxon>Flavobacteriales</taxon>
        <taxon>Flavobacteriaceae</taxon>
        <taxon>Aquimarina</taxon>
    </lineage>
</organism>
<reference evidence="3" key="1">
    <citation type="journal article" date="2019" name="Int. J. Syst. Evol. Microbiol.">
        <title>The Global Catalogue of Microorganisms (GCM) 10K type strain sequencing project: providing services to taxonomists for standard genome sequencing and annotation.</title>
        <authorList>
            <consortium name="The Broad Institute Genomics Platform"/>
            <consortium name="The Broad Institute Genome Sequencing Center for Infectious Disease"/>
            <person name="Wu L."/>
            <person name="Ma J."/>
        </authorList>
    </citation>
    <scope>NUCLEOTIDE SEQUENCE [LARGE SCALE GENOMIC DNA]</scope>
    <source>
        <strain evidence="3">DT92</strain>
    </source>
</reference>
<keyword evidence="1" id="KW-0732">Signal</keyword>
<feature type="chain" id="PRO_5047030611" description="TolC family protein" evidence="1">
    <location>
        <begin position="19"/>
        <end position="119"/>
    </location>
</feature>
<evidence type="ECO:0000313" key="3">
    <source>
        <dbReference type="Proteomes" id="UP001597344"/>
    </source>
</evidence>
<sequence length="119" mass="13911">MRTLAILLVLFTYTFSSAQTQIENQKNDKQILKQLAIEKTLELQKELNLTIQTSKILEKNIFKYSLKANKILQSNLSTTEKSKSISNLIYFQNEELKEIFNVTQFYKYLSLQNTYVAGF</sequence>
<dbReference type="EMBL" id="JBHUHY010000015">
    <property type="protein sequence ID" value="MFD2187721.1"/>
    <property type="molecule type" value="Genomic_DNA"/>
</dbReference>
<proteinExistence type="predicted"/>